<evidence type="ECO:0000256" key="7">
    <source>
        <dbReference type="SAM" id="MobiDB-lite"/>
    </source>
</evidence>
<dbReference type="EC" id="2.7.11.1" evidence="1"/>
<dbReference type="PANTHER" id="PTHR42926:SF1">
    <property type="entry name" value="CIRCADIAN CLOCK OSCILLATOR PROTEIN KAIC 1"/>
    <property type="match status" value="1"/>
</dbReference>
<evidence type="ECO:0000259" key="8">
    <source>
        <dbReference type="PROSITE" id="PS51146"/>
    </source>
</evidence>
<keyword evidence="4" id="KW-0677">Repeat</keyword>
<organism evidence="9 10">
    <name type="scientific">Jiella mangrovi</name>
    <dbReference type="NCBI Taxonomy" id="2821407"/>
    <lineage>
        <taxon>Bacteria</taxon>
        <taxon>Pseudomonadati</taxon>
        <taxon>Pseudomonadota</taxon>
        <taxon>Alphaproteobacteria</taxon>
        <taxon>Hyphomicrobiales</taxon>
        <taxon>Aurantimonadaceae</taxon>
        <taxon>Jiella</taxon>
    </lineage>
</organism>
<evidence type="ECO:0000256" key="3">
    <source>
        <dbReference type="ARBA" id="ARBA00022679"/>
    </source>
</evidence>
<evidence type="ECO:0000256" key="5">
    <source>
        <dbReference type="ARBA" id="ARBA00022777"/>
    </source>
</evidence>
<name>A0ABS4BDH6_9HYPH</name>
<evidence type="ECO:0000313" key="9">
    <source>
        <dbReference type="EMBL" id="MBP0614802.1"/>
    </source>
</evidence>
<feature type="domain" description="KaiC" evidence="8">
    <location>
        <begin position="244"/>
        <end position="479"/>
    </location>
</feature>
<sequence length="491" mass="53162">MPHTTMQRFESGIPKLDQILGGGFAEGASYILQGSPGTGKTILANQICFAQAAKGRSCLYMTLLSESFVQMFSFLGSLDFFDMKKVPDYIYYASAYATLRNDGVDALLHLIVNEVRKRRPSLLVFDGLFAIGEYFDTAGRENQFRRFLNELGALAAQNQITVLLVTNSDRRPSSPEYTMVDGWIELVDDLSSHQPRRHLIVHKHRGSAILRGRHEYRLASPGMLVYPRIESTLAASETTEAASGRLTSGVSGLDTMMGGGVPECSTTAIIGPTGSGKTTVGLHFLADATADDPAVFFSFFEQPARLIKKAAGIGLDLRAKIEAGTVKFVWIAPGDNMIDEIGQKILDVVGTTGARRVVIDGLAETGRPLADETRLRSFLRALNAKVVGMGSTIFYTMEVPQLFFPETLAFGQFSGFVDNTLLLHYALSGHAVERRATLLKVRDSDFDHSGRIFQITDAGLVLDQAIDAPAGGVKTSVPPPQQGAANSGGVE</sequence>
<dbReference type="InterPro" id="IPR014774">
    <property type="entry name" value="KaiC-like_dom"/>
</dbReference>
<protein>
    <recommendedName>
        <fullName evidence="1">non-specific serine/threonine protein kinase</fullName>
        <ecNumber evidence="1">2.7.11.1</ecNumber>
    </recommendedName>
</protein>
<dbReference type="PROSITE" id="PS51146">
    <property type="entry name" value="KAIC"/>
    <property type="match status" value="2"/>
</dbReference>
<dbReference type="InterPro" id="IPR003593">
    <property type="entry name" value="AAA+_ATPase"/>
</dbReference>
<dbReference type="InterPro" id="IPR010624">
    <property type="entry name" value="KaiC_dom"/>
</dbReference>
<gene>
    <name evidence="9" type="ORF">J6595_04330</name>
</gene>
<dbReference type="SMART" id="SM00382">
    <property type="entry name" value="AAA"/>
    <property type="match status" value="2"/>
</dbReference>
<dbReference type="Pfam" id="PF06745">
    <property type="entry name" value="ATPase"/>
    <property type="match status" value="2"/>
</dbReference>
<keyword evidence="5" id="KW-0418">Kinase</keyword>
<evidence type="ECO:0000256" key="4">
    <source>
        <dbReference type="ARBA" id="ARBA00022737"/>
    </source>
</evidence>
<evidence type="ECO:0000256" key="2">
    <source>
        <dbReference type="ARBA" id="ARBA00022553"/>
    </source>
</evidence>
<keyword evidence="10" id="KW-1185">Reference proteome</keyword>
<feature type="region of interest" description="Disordered" evidence="7">
    <location>
        <begin position="471"/>
        <end position="491"/>
    </location>
</feature>
<dbReference type="Gene3D" id="3.40.50.300">
    <property type="entry name" value="P-loop containing nucleotide triphosphate hydrolases"/>
    <property type="match status" value="2"/>
</dbReference>
<dbReference type="InterPro" id="IPR051347">
    <property type="entry name" value="Circadian_clock_KaiC-rel"/>
</dbReference>
<dbReference type="EMBL" id="JAGJCF010000002">
    <property type="protein sequence ID" value="MBP0614802.1"/>
    <property type="molecule type" value="Genomic_DNA"/>
</dbReference>
<dbReference type="InterPro" id="IPR027417">
    <property type="entry name" value="P-loop_NTPase"/>
</dbReference>
<dbReference type="Proteomes" id="UP000678276">
    <property type="component" value="Unassembled WGS sequence"/>
</dbReference>
<evidence type="ECO:0000256" key="6">
    <source>
        <dbReference type="ARBA" id="ARBA00022801"/>
    </source>
</evidence>
<keyword evidence="3" id="KW-0808">Transferase</keyword>
<dbReference type="PIRSF" id="PIRSF039117">
    <property type="entry name" value="KaiC"/>
    <property type="match status" value="1"/>
</dbReference>
<dbReference type="RefSeq" id="WP_209593214.1">
    <property type="nucleotide sequence ID" value="NZ_JAGJCF010000002.1"/>
</dbReference>
<feature type="domain" description="KaiC" evidence="8">
    <location>
        <begin position="7"/>
        <end position="239"/>
    </location>
</feature>
<dbReference type="InterPro" id="IPR030665">
    <property type="entry name" value="KaiC"/>
</dbReference>
<evidence type="ECO:0000256" key="1">
    <source>
        <dbReference type="ARBA" id="ARBA00012513"/>
    </source>
</evidence>
<reference evidence="9 10" key="1">
    <citation type="submission" date="2021-04" db="EMBL/GenBank/DDBJ databases">
        <title>Whole genome sequence of Jiella sp. KSK16Y-1.</title>
        <authorList>
            <person name="Tuo L."/>
        </authorList>
    </citation>
    <scope>NUCLEOTIDE SEQUENCE [LARGE SCALE GENOMIC DNA]</scope>
    <source>
        <strain evidence="9 10">KSK16Y-1</strain>
    </source>
</reference>
<keyword evidence="6" id="KW-0378">Hydrolase</keyword>
<keyword evidence="2" id="KW-0597">Phosphoprotein</keyword>
<dbReference type="SUPFAM" id="SSF52540">
    <property type="entry name" value="P-loop containing nucleoside triphosphate hydrolases"/>
    <property type="match status" value="2"/>
</dbReference>
<proteinExistence type="predicted"/>
<dbReference type="PANTHER" id="PTHR42926">
    <property type="match status" value="1"/>
</dbReference>
<accession>A0ABS4BDH6</accession>
<evidence type="ECO:0000313" key="10">
    <source>
        <dbReference type="Proteomes" id="UP000678276"/>
    </source>
</evidence>
<comment type="caution">
    <text evidence="9">The sequence shown here is derived from an EMBL/GenBank/DDBJ whole genome shotgun (WGS) entry which is preliminary data.</text>
</comment>